<dbReference type="AlphaFoldDB" id="A0A4Y6U6X2"/>
<dbReference type="Pfam" id="PF06415">
    <property type="entry name" value="iPGM_N"/>
    <property type="match status" value="1"/>
</dbReference>
<evidence type="ECO:0000259" key="14">
    <source>
        <dbReference type="Pfam" id="PF01676"/>
    </source>
</evidence>
<comment type="cofactor">
    <cofactor evidence="9">
        <name>Mn(2+)</name>
        <dbReference type="ChEBI" id="CHEBI:29035"/>
    </cofactor>
    <text evidence="9">Binds 2 manganese ions per subunit.</text>
</comment>
<dbReference type="InterPro" id="IPR006124">
    <property type="entry name" value="Metalloenzyme"/>
</dbReference>
<dbReference type="Gene3D" id="3.40.1450.10">
    <property type="entry name" value="BPG-independent phosphoglycerate mutase, domain B"/>
    <property type="match status" value="1"/>
</dbReference>
<feature type="binding site" evidence="9 13">
    <location>
        <position position="15"/>
    </location>
    <ligand>
        <name>Mn(2+)</name>
        <dbReference type="ChEBI" id="CHEBI:29035"/>
        <label>2</label>
    </ligand>
</feature>
<evidence type="ECO:0000256" key="6">
    <source>
        <dbReference type="ARBA" id="ARBA00023152"/>
    </source>
</evidence>
<dbReference type="SUPFAM" id="SSF64158">
    <property type="entry name" value="2,3-Bisphosphoglycerate-independent phosphoglycerate mutase, substrate-binding domain"/>
    <property type="match status" value="1"/>
</dbReference>
<feature type="domain" description="BPG-independent PGAM N-terminal" evidence="15">
    <location>
        <begin position="85"/>
        <end position="296"/>
    </location>
</feature>
<dbReference type="InterPro" id="IPR011258">
    <property type="entry name" value="BPG-indep_PGM_N"/>
</dbReference>
<accession>A0A4Y6U6X2</accession>
<keyword evidence="7 9" id="KW-0464">Manganese</keyword>
<dbReference type="NCBIfam" id="TIGR01307">
    <property type="entry name" value="pgm_bpd_ind"/>
    <property type="match status" value="1"/>
</dbReference>
<dbReference type="KEGG" id="swf:E3E12_01675"/>
<feature type="domain" description="Metalloenzyme" evidence="14">
    <location>
        <begin position="8"/>
        <end position="501"/>
    </location>
</feature>
<evidence type="ECO:0000256" key="3">
    <source>
        <dbReference type="ARBA" id="ARBA00004798"/>
    </source>
</evidence>
<dbReference type="GO" id="GO:0004619">
    <property type="term" value="F:phosphoglycerate mutase activity"/>
    <property type="evidence" value="ECO:0007669"/>
    <property type="project" value="UniProtKB-UniRule"/>
</dbReference>
<evidence type="ECO:0000256" key="2">
    <source>
        <dbReference type="ARBA" id="ARBA00002315"/>
    </source>
</evidence>
<feature type="binding site" evidence="9 13">
    <location>
        <position position="462"/>
    </location>
    <ligand>
        <name>Mn(2+)</name>
        <dbReference type="ChEBI" id="CHEBI:29035"/>
        <label>1</label>
    </ligand>
</feature>
<evidence type="ECO:0000256" key="7">
    <source>
        <dbReference type="ARBA" id="ARBA00023211"/>
    </source>
</evidence>
<comment type="pathway">
    <text evidence="3 9">Carbohydrate degradation; glycolysis; pyruvate from D-glyceraldehyde 3-phosphate: step 3/5.</text>
</comment>
<feature type="binding site" evidence="9 12">
    <location>
        <begin position="257"/>
        <end position="260"/>
    </location>
    <ligand>
        <name>substrate</name>
    </ligand>
</feature>
<dbReference type="SUPFAM" id="SSF53649">
    <property type="entry name" value="Alkaline phosphatase-like"/>
    <property type="match status" value="1"/>
</dbReference>
<keyword evidence="5 9" id="KW-0479">Metal-binding</keyword>
<evidence type="ECO:0000313" key="17">
    <source>
        <dbReference type="Proteomes" id="UP000318709"/>
    </source>
</evidence>
<dbReference type="PIRSF" id="PIRSF001492">
    <property type="entry name" value="IPGAM"/>
    <property type="match status" value="1"/>
</dbReference>
<feature type="binding site" evidence="9 12">
    <location>
        <position position="335"/>
    </location>
    <ligand>
        <name>substrate</name>
    </ligand>
</feature>
<feature type="binding site" evidence="9 13">
    <location>
        <position position="402"/>
    </location>
    <ligand>
        <name>Mn(2+)</name>
        <dbReference type="ChEBI" id="CHEBI:29035"/>
        <label>1</label>
    </ligand>
</feature>
<name>A0A4Y6U6X2_9PROT</name>
<dbReference type="CDD" id="cd16010">
    <property type="entry name" value="iPGM"/>
    <property type="match status" value="1"/>
</dbReference>
<evidence type="ECO:0000313" key="16">
    <source>
        <dbReference type="EMBL" id="QDH13119.1"/>
    </source>
</evidence>
<reference evidence="16 17" key="1">
    <citation type="submission" date="2019-03" db="EMBL/GenBank/DDBJ databases">
        <title>The complete genome sequence of Swingsia_sp. F3b2 LMG30590(T).</title>
        <authorList>
            <person name="Chua K.-O."/>
            <person name="Chan K.-G."/>
            <person name="See-Too W.-S."/>
        </authorList>
    </citation>
    <scope>NUCLEOTIDE SEQUENCE [LARGE SCALE GENOMIC DNA]</scope>
    <source>
        <strain evidence="16 17">F3b2</strain>
    </source>
</reference>
<protein>
    <recommendedName>
        <fullName evidence="9 10">2,3-bisphosphoglycerate-independent phosphoglycerate mutase</fullName>
        <shortName evidence="9">BPG-independent PGAM</shortName>
        <shortName evidence="9">Phosphoglyceromutase</shortName>
        <shortName evidence="9">iPGM</shortName>
        <ecNumber evidence="9 10">5.4.2.12</ecNumber>
    </recommendedName>
</protein>
<feature type="binding site" evidence="9 13">
    <location>
        <position position="443"/>
    </location>
    <ligand>
        <name>Mn(2+)</name>
        <dbReference type="ChEBI" id="CHEBI:29035"/>
        <label>2</label>
    </ligand>
</feature>
<comment type="catalytic activity">
    <reaction evidence="1 9">
        <text>(2R)-2-phosphoglycerate = (2R)-3-phosphoglycerate</text>
        <dbReference type="Rhea" id="RHEA:15901"/>
        <dbReference type="ChEBI" id="CHEBI:58272"/>
        <dbReference type="ChEBI" id="CHEBI:58289"/>
        <dbReference type="EC" id="5.4.2.12"/>
    </reaction>
</comment>
<proteinExistence type="inferred from homology"/>
<comment type="subunit">
    <text evidence="9">Monomer.</text>
</comment>
<sequence length="516" mass="56165">MSQPKQRPVMLTILDGFGYRDDSADNAVRMAHMPVFNKLWNEFPHSLLEASGEAVGLPAGQIGNSEVGHMNIGGGRVVLQDLPRITKACQDGSIAQNPVLVGFIDALKKSGGTCQLLGLCSKGGVHSYQEHIVALAKTVAAAGIPVVLHLFSDGRDVAPESGIEYFKEVMAELPKGVTIGTVGGRYYGMDRDNRWDREKLAFDAIRYGEGPHFPNPIAVLEDQYKKDSRGDEFVIPAVIDGYKGMKDGDGLLSANFRADRIRQIMDALVLPNFDGFDRGPGNPIKWAAVATMTAYSDTLSSYVQVLFPPEILTETLGQIVSENGLKQIRMAETEKYPHVTYFFNGGQEKKFPGEDRMLVASPKVATYDLQPEMSEPELADDAVKAINSGKYDMIVLNFANPDMVGHSGRLDAAIKACEAVDNGLGKIIEAIKKQNGVFLLTADHGNCEVMKNPKTGKPQTAHTTNPVPFLVADWKPGFQFKLENGALCDIAPTMLQIMGLKQPAQMTGHSLIVKED</sequence>
<dbReference type="EC" id="5.4.2.12" evidence="9 10"/>
<dbReference type="Gene3D" id="3.40.720.10">
    <property type="entry name" value="Alkaline Phosphatase, subunit A"/>
    <property type="match status" value="1"/>
</dbReference>
<feature type="binding site" evidence="9 12">
    <location>
        <position position="126"/>
    </location>
    <ligand>
        <name>substrate</name>
    </ligand>
</feature>
<comment type="similarity">
    <text evidence="4 9">Belongs to the BPG-independent phosphoglycerate mutase family.</text>
</comment>
<feature type="binding site" evidence="9 13">
    <location>
        <position position="444"/>
    </location>
    <ligand>
        <name>Mn(2+)</name>
        <dbReference type="ChEBI" id="CHEBI:29035"/>
        <label>2</label>
    </ligand>
</feature>
<dbReference type="HAMAP" id="MF_01038">
    <property type="entry name" value="GpmI"/>
    <property type="match status" value="1"/>
</dbReference>
<evidence type="ECO:0000256" key="8">
    <source>
        <dbReference type="ARBA" id="ARBA00023235"/>
    </source>
</evidence>
<dbReference type="GO" id="GO:0006096">
    <property type="term" value="P:glycolytic process"/>
    <property type="evidence" value="ECO:0007669"/>
    <property type="project" value="UniProtKB-UniRule"/>
</dbReference>
<evidence type="ECO:0000256" key="4">
    <source>
        <dbReference type="ARBA" id="ARBA00008819"/>
    </source>
</evidence>
<dbReference type="GO" id="GO:0030145">
    <property type="term" value="F:manganese ion binding"/>
    <property type="evidence" value="ECO:0007669"/>
    <property type="project" value="UniProtKB-UniRule"/>
</dbReference>
<evidence type="ECO:0000256" key="12">
    <source>
        <dbReference type="PIRSR" id="PIRSR001492-2"/>
    </source>
</evidence>
<dbReference type="FunFam" id="3.40.1450.10:FF:000002">
    <property type="entry name" value="2,3-bisphosphoglycerate-independent phosphoglycerate mutase"/>
    <property type="match status" value="1"/>
</dbReference>
<dbReference type="InterPro" id="IPR005995">
    <property type="entry name" value="Pgm_bpd_ind"/>
</dbReference>
<evidence type="ECO:0000259" key="15">
    <source>
        <dbReference type="Pfam" id="PF06415"/>
    </source>
</evidence>
<feature type="active site" description="Phosphoserine intermediate" evidence="9 11">
    <location>
        <position position="65"/>
    </location>
</feature>
<comment type="function">
    <text evidence="2 9">Catalyzes the interconversion of 2-phosphoglycerate and 3-phosphoglycerate.</text>
</comment>
<evidence type="ECO:0000256" key="13">
    <source>
        <dbReference type="PIRSR" id="PIRSR001492-3"/>
    </source>
</evidence>
<dbReference type="OrthoDB" id="9800863at2"/>
<dbReference type="Proteomes" id="UP000318709">
    <property type="component" value="Chromosome"/>
</dbReference>
<dbReference type="GO" id="GO:0006007">
    <property type="term" value="P:glucose catabolic process"/>
    <property type="evidence" value="ECO:0007669"/>
    <property type="project" value="InterPro"/>
</dbReference>
<dbReference type="UniPathway" id="UPA00109">
    <property type="reaction ID" value="UER00186"/>
</dbReference>
<feature type="binding site" evidence="9 13">
    <location>
        <position position="406"/>
    </location>
    <ligand>
        <name>Mn(2+)</name>
        <dbReference type="ChEBI" id="CHEBI:29035"/>
        <label>1</label>
    </ligand>
</feature>
<evidence type="ECO:0000256" key="1">
    <source>
        <dbReference type="ARBA" id="ARBA00000370"/>
    </source>
</evidence>
<evidence type="ECO:0000256" key="9">
    <source>
        <dbReference type="HAMAP-Rule" id="MF_01038"/>
    </source>
</evidence>
<feature type="binding site" evidence="9 12">
    <location>
        <position position="191"/>
    </location>
    <ligand>
        <name>substrate</name>
    </ligand>
</feature>
<keyword evidence="6 9" id="KW-0324">Glycolysis</keyword>
<dbReference type="RefSeq" id="WP_141442769.1">
    <property type="nucleotide sequence ID" value="NZ_CP038231.1"/>
</dbReference>
<keyword evidence="8 9" id="KW-0413">Isomerase</keyword>
<dbReference type="InterPro" id="IPR036646">
    <property type="entry name" value="PGAM_B_sf"/>
</dbReference>
<dbReference type="PANTHER" id="PTHR31637:SF0">
    <property type="entry name" value="2,3-BISPHOSPHOGLYCERATE-INDEPENDENT PHOSPHOGLYCERATE MUTASE"/>
    <property type="match status" value="1"/>
</dbReference>
<evidence type="ECO:0000256" key="10">
    <source>
        <dbReference type="NCBIfam" id="TIGR01307"/>
    </source>
</evidence>
<dbReference type="GO" id="GO:0005737">
    <property type="term" value="C:cytoplasm"/>
    <property type="evidence" value="ECO:0007669"/>
    <property type="project" value="InterPro"/>
</dbReference>
<evidence type="ECO:0000256" key="11">
    <source>
        <dbReference type="PIRSR" id="PIRSR001492-1"/>
    </source>
</evidence>
<feature type="binding site" evidence="9 12">
    <location>
        <position position="185"/>
    </location>
    <ligand>
        <name>substrate</name>
    </ligand>
</feature>
<dbReference type="InterPro" id="IPR017850">
    <property type="entry name" value="Alkaline_phosphatase_core_sf"/>
</dbReference>
<feature type="binding site" evidence="9 13">
    <location>
        <position position="65"/>
    </location>
    <ligand>
        <name>Mn(2+)</name>
        <dbReference type="ChEBI" id="CHEBI:29035"/>
        <label>2</label>
    </ligand>
</feature>
<feature type="binding site" evidence="9 12">
    <location>
        <begin position="155"/>
        <end position="156"/>
    </location>
    <ligand>
        <name>substrate</name>
    </ligand>
</feature>
<keyword evidence="17" id="KW-1185">Reference proteome</keyword>
<evidence type="ECO:0000256" key="5">
    <source>
        <dbReference type="ARBA" id="ARBA00022723"/>
    </source>
</evidence>
<gene>
    <name evidence="9" type="primary">gpmI</name>
    <name evidence="16" type="ORF">E3E12_01675</name>
</gene>
<dbReference type="EMBL" id="CP038231">
    <property type="protein sequence ID" value="QDH13119.1"/>
    <property type="molecule type" value="Genomic_DNA"/>
</dbReference>
<organism evidence="16 17">
    <name type="scientific">Formicincola oecophyllae</name>
    <dbReference type="NCBI Taxonomy" id="2558361"/>
    <lineage>
        <taxon>Bacteria</taxon>
        <taxon>Pseudomonadati</taxon>
        <taxon>Pseudomonadota</taxon>
        <taxon>Alphaproteobacteria</taxon>
        <taxon>Acetobacterales</taxon>
        <taxon>Acetobacteraceae</taxon>
        <taxon>Formicincola</taxon>
    </lineage>
</organism>
<dbReference type="PANTHER" id="PTHR31637">
    <property type="entry name" value="2,3-BISPHOSPHOGLYCERATE-INDEPENDENT PHOSPHOGLYCERATE MUTASE"/>
    <property type="match status" value="1"/>
</dbReference>
<dbReference type="Pfam" id="PF01676">
    <property type="entry name" value="Metalloenzyme"/>
    <property type="match status" value="1"/>
</dbReference>